<dbReference type="GO" id="GO:0046872">
    <property type="term" value="F:metal ion binding"/>
    <property type="evidence" value="ECO:0007669"/>
    <property type="project" value="UniProtKB-KW"/>
</dbReference>
<dbReference type="InterPro" id="IPR036264">
    <property type="entry name" value="Bact_exopeptidase_dim_dom"/>
</dbReference>
<dbReference type="Gene3D" id="1.10.150.900">
    <property type="match status" value="1"/>
</dbReference>
<dbReference type="PANTHER" id="PTHR45962">
    <property type="entry name" value="N-FATTY-ACYL-AMINO ACID SYNTHASE/HYDROLASE PM20D1"/>
    <property type="match status" value="1"/>
</dbReference>
<dbReference type="EMBL" id="JACXLD010000005">
    <property type="protein sequence ID" value="MBD2859482.1"/>
    <property type="molecule type" value="Genomic_DNA"/>
</dbReference>
<dbReference type="InterPro" id="IPR001261">
    <property type="entry name" value="ArgE/DapE_CS"/>
</dbReference>
<keyword evidence="5" id="KW-0862">Zinc</keyword>
<evidence type="ECO:0000256" key="2">
    <source>
        <dbReference type="ARBA" id="ARBA00022670"/>
    </source>
</evidence>
<dbReference type="InterPro" id="IPR011650">
    <property type="entry name" value="Peptidase_M20_dimer"/>
</dbReference>
<keyword evidence="4" id="KW-0378">Hydrolase</keyword>
<dbReference type="AlphaFoldDB" id="A0A927C432"/>
<dbReference type="PANTHER" id="PTHR45962:SF1">
    <property type="entry name" value="N-FATTY-ACYL-AMINO ACID SYNTHASE_HYDROLASE PM20D1"/>
    <property type="match status" value="1"/>
</dbReference>
<dbReference type="SUPFAM" id="SSF53187">
    <property type="entry name" value="Zn-dependent exopeptidases"/>
    <property type="match status" value="1"/>
</dbReference>
<dbReference type="Gene3D" id="3.40.630.10">
    <property type="entry name" value="Zn peptidases"/>
    <property type="match status" value="1"/>
</dbReference>
<evidence type="ECO:0000256" key="4">
    <source>
        <dbReference type="ARBA" id="ARBA00022801"/>
    </source>
</evidence>
<dbReference type="RefSeq" id="WP_190765359.1">
    <property type="nucleotide sequence ID" value="NZ_JACXLD010000005.1"/>
</dbReference>
<dbReference type="SUPFAM" id="SSF55031">
    <property type="entry name" value="Bacterial exopeptidase dimerisation domain"/>
    <property type="match status" value="1"/>
</dbReference>
<dbReference type="GO" id="GO:0006508">
    <property type="term" value="P:proteolysis"/>
    <property type="evidence" value="ECO:0007669"/>
    <property type="project" value="UniProtKB-KW"/>
</dbReference>
<evidence type="ECO:0000313" key="7">
    <source>
        <dbReference type="EMBL" id="MBD2859482.1"/>
    </source>
</evidence>
<keyword evidence="3" id="KW-0479">Metal-binding</keyword>
<keyword evidence="2" id="KW-0645">Protease</keyword>
<sequence length="488" mass="52403">MKKIFLLAVVAVLAVIVVRALQFAPPETMASAKAAPSTPAASTWNADELAEGLASAVRFPTVSNADFSLVNRQAFADFQQFLAQRFPLVFSQLKPQRIKDDTLLLTWEGSDASAQPIILLSHQDVVPVIPGTEAEWTYPPFAGVVADGYIWGRGTADDKAGVMGILEAAERALQEGYMPPRKIYFAFGHDEEVGGAGAIAVAELLEARGERLAFLLDEGGIIAKDMIPGLNARVALIGPGEKGYVSLELSARGDGGHSSMPPRHSAAGVIARAVKRLEDHPFPADLGLTVEFFQFLGNELSFFQKVLLANEWLFGPLIEKIMSQIPALNAGMRTTTAVTMLQGSVKDNVLPITASAVVNFRILPGETIATVIDQVKAIIDDEQVSVAEYGFGSNPSQLSSTDSVGFKVLADVIQDVDPAVIVTPRLVVAATDARHFDKVSDASFRFMGVELGPRELKGIHGTDERVSVASYAQAVDIYYRLILRAGEL</sequence>
<comment type="caution">
    <text evidence="7">The sequence shown here is derived from an EMBL/GenBank/DDBJ whole genome shotgun (WGS) entry which is preliminary data.</text>
</comment>
<comment type="similarity">
    <text evidence="1">Belongs to the peptidase M20A family.</text>
</comment>
<dbReference type="Pfam" id="PF01546">
    <property type="entry name" value="Peptidase_M20"/>
    <property type="match status" value="1"/>
</dbReference>
<evidence type="ECO:0000313" key="8">
    <source>
        <dbReference type="Proteomes" id="UP000610558"/>
    </source>
</evidence>
<evidence type="ECO:0000256" key="5">
    <source>
        <dbReference type="ARBA" id="ARBA00022833"/>
    </source>
</evidence>
<gene>
    <name evidence="7" type="ORF">IB286_10745</name>
</gene>
<dbReference type="InterPro" id="IPR002933">
    <property type="entry name" value="Peptidase_M20"/>
</dbReference>
<evidence type="ECO:0000256" key="1">
    <source>
        <dbReference type="ARBA" id="ARBA00006247"/>
    </source>
</evidence>
<keyword evidence="8" id="KW-1185">Reference proteome</keyword>
<proteinExistence type="inferred from homology"/>
<feature type="domain" description="Peptidase M20 dimerisation" evidence="6">
    <location>
        <begin position="240"/>
        <end position="384"/>
    </location>
</feature>
<name>A0A927C432_9GAMM</name>
<dbReference type="Gene3D" id="3.30.70.360">
    <property type="match status" value="1"/>
</dbReference>
<organism evidence="7 8">
    <name type="scientific">Spongiibacter pelagi</name>
    <dbReference type="NCBI Taxonomy" id="2760804"/>
    <lineage>
        <taxon>Bacteria</taxon>
        <taxon>Pseudomonadati</taxon>
        <taxon>Pseudomonadota</taxon>
        <taxon>Gammaproteobacteria</taxon>
        <taxon>Cellvibrionales</taxon>
        <taxon>Spongiibacteraceae</taxon>
        <taxon>Spongiibacter</taxon>
    </lineage>
</organism>
<dbReference type="Proteomes" id="UP000610558">
    <property type="component" value="Unassembled WGS sequence"/>
</dbReference>
<reference evidence="7" key="1">
    <citation type="submission" date="2020-09" db="EMBL/GenBank/DDBJ databases">
        <authorList>
            <person name="Yoon J.-W."/>
        </authorList>
    </citation>
    <scope>NUCLEOTIDE SEQUENCE</scope>
    <source>
        <strain evidence="7">KMU-158</strain>
    </source>
</reference>
<evidence type="ECO:0000259" key="6">
    <source>
        <dbReference type="Pfam" id="PF07687"/>
    </source>
</evidence>
<evidence type="ECO:0000256" key="3">
    <source>
        <dbReference type="ARBA" id="ARBA00022723"/>
    </source>
</evidence>
<dbReference type="GO" id="GO:0008233">
    <property type="term" value="F:peptidase activity"/>
    <property type="evidence" value="ECO:0007669"/>
    <property type="project" value="UniProtKB-KW"/>
</dbReference>
<accession>A0A927C432</accession>
<dbReference type="Pfam" id="PF07687">
    <property type="entry name" value="M20_dimer"/>
    <property type="match status" value="1"/>
</dbReference>
<dbReference type="InterPro" id="IPR047177">
    <property type="entry name" value="Pept_M20A"/>
</dbReference>
<dbReference type="PROSITE" id="PS00759">
    <property type="entry name" value="ARGE_DAPE_CPG2_2"/>
    <property type="match status" value="1"/>
</dbReference>
<protein>
    <submittedName>
        <fullName evidence="7">M20/M25/M40 family metallo-hydrolase</fullName>
    </submittedName>
</protein>